<protein>
    <submittedName>
        <fullName evidence="11">HA1F protein</fullName>
    </submittedName>
</protein>
<dbReference type="GO" id="GO:0006955">
    <property type="term" value="P:immune response"/>
    <property type="evidence" value="ECO:0007669"/>
    <property type="project" value="TreeGrafter"/>
</dbReference>
<evidence type="ECO:0000256" key="4">
    <source>
        <dbReference type="ARBA" id="ARBA00022729"/>
    </source>
</evidence>
<keyword evidence="2" id="KW-0490">MHC I</keyword>
<keyword evidence="4" id="KW-0732">Signal</keyword>
<comment type="caution">
    <text evidence="11">The sequence shown here is derived from an EMBL/GenBank/DDBJ whole genome shotgun (WGS) entry which is preliminary data.</text>
</comment>
<reference evidence="11 12" key="1">
    <citation type="submission" date="2019-09" db="EMBL/GenBank/DDBJ databases">
        <title>Bird 10,000 Genomes (B10K) Project - Family phase.</title>
        <authorList>
            <person name="Zhang G."/>
        </authorList>
    </citation>
    <scope>NUCLEOTIDE SEQUENCE [LARGE SCALE GENOMIC DNA]</scope>
    <source>
        <strain evidence="11">B10K-DU-029-46</strain>
    </source>
</reference>
<dbReference type="InterPro" id="IPR011162">
    <property type="entry name" value="MHC_I/II-like_Ag-recog"/>
</dbReference>
<evidence type="ECO:0000256" key="6">
    <source>
        <dbReference type="ARBA" id="ARBA00022989"/>
    </source>
</evidence>
<dbReference type="Pfam" id="PF00129">
    <property type="entry name" value="MHC_I"/>
    <property type="match status" value="1"/>
</dbReference>
<dbReference type="PANTHER" id="PTHR16675">
    <property type="entry name" value="MHC CLASS I-RELATED"/>
    <property type="match status" value="1"/>
</dbReference>
<dbReference type="GO" id="GO:0005615">
    <property type="term" value="C:extracellular space"/>
    <property type="evidence" value="ECO:0007669"/>
    <property type="project" value="TreeGrafter"/>
</dbReference>
<keyword evidence="6" id="KW-1133">Transmembrane helix</keyword>
<keyword evidence="9" id="KW-0325">Glycoprotein</keyword>
<evidence type="ECO:0000256" key="7">
    <source>
        <dbReference type="ARBA" id="ARBA00023136"/>
    </source>
</evidence>
<evidence type="ECO:0000256" key="2">
    <source>
        <dbReference type="ARBA" id="ARBA00022451"/>
    </source>
</evidence>
<dbReference type="Proteomes" id="UP000582182">
    <property type="component" value="Unassembled WGS sequence"/>
</dbReference>
<feature type="domain" description="MHC class I-like antigen recognition-like" evidence="10">
    <location>
        <begin position="1"/>
        <end position="76"/>
    </location>
</feature>
<dbReference type="GO" id="GO:0002474">
    <property type="term" value="P:antigen processing and presentation of peptide antigen via MHC class I"/>
    <property type="evidence" value="ECO:0007669"/>
    <property type="project" value="UniProtKB-KW"/>
</dbReference>
<dbReference type="InterPro" id="IPR050208">
    <property type="entry name" value="MHC_class-I_related"/>
</dbReference>
<dbReference type="PANTHER" id="PTHR16675:SF242">
    <property type="entry name" value="MAJOR HISTOCOMPATIBILITY COMPLEX CLASS I-RELATED GENE PROTEIN"/>
    <property type="match status" value="1"/>
</dbReference>
<comment type="subcellular location">
    <subcellularLocation>
        <location evidence="1">Membrane</location>
        <topology evidence="1">Single-pass type I membrane protein</topology>
    </subcellularLocation>
</comment>
<keyword evidence="5" id="KW-0391">Immunity</keyword>
<keyword evidence="12" id="KW-1185">Reference proteome</keyword>
<keyword evidence="8" id="KW-1015">Disulfide bond</keyword>
<evidence type="ECO:0000256" key="1">
    <source>
        <dbReference type="ARBA" id="ARBA00004479"/>
    </source>
</evidence>
<keyword evidence="3" id="KW-0812">Transmembrane</keyword>
<dbReference type="AlphaFoldDB" id="A0A7L3M4K5"/>
<evidence type="ECO:0000259" key="10">
    <source>
        <dbReference type="Pfam" id="PF00129"/>
    </source>
</evidence>
<gene>
    <name evidence="11" type="primary">Ha1f_1</name>
    <name evidence="11" type="ORF">TURVEL_R13646</name>
</gene>
<feature type="non-terminal residue" evidence="11">
    <location>
        <position position="1"/>
    </location>
</feature>
<accession>A0A7L3M4K5</accession>
<dbReference type="InterPro" id="IPR011161">
    <property type="entry name" value="MHC_I-like_Ag-recog"/>
</dbReference>
<organism evidence="11 12">
    <name type="scientific">Turnix velox</name>
    <name type="common">Little buttonquail</name>
    <dbReference type="NCBI Taxonomy" id="2529409"/>
    <lineage>
        <taxon>Eukaryota</taxon>
        <taxon>Metazoa</taxon>
        <taxon>Chordata</taxon>
        <taxon>Craniata</taxon>
        <taxon>Vertebrata</taxon>
        <taxon>Euteleostomi</taxon>
        <taxon>Archelosauria</taxon>
        <taxon>Archosauria</taxon>
        <taxon>Dinosauria</taxon>
        <taxon>Saurischia</taxon>
        <taxon>Theropoda</taxon>
        <taxon>Coelurosauria</taxon>
        <taxon>Aves</taxon>
        <taxon>Neognathae</taxon>
        <taxon>Neoaves</taxon>
        <taxon>Charadriiformes</taxon>
        <taxon>Turnicidae</taxon>
        <taxon>Turnix</taxon>
    </lineage>
</organism>
<dbReference type="OrthoDB" id="8936120at2759"/>
<evidence type="ECO:0000256" key="8">
    <source>
        <dbReference type="ARBA" id="ARBA00023157"/>
    </source>
</evidence>
<name>A0A7L3M4K5_9CHAR</name>
<evidence type="ECO:0000256" key="5">
    <source>
        <dbReference type="ARBA" id="ARBA00022859"/>
    </source>
</evidence>
<dbReference type="InterPro" id="IPR037055">
    <property type="entry name" value="MHC_I-like_Ag-recog_sf"/>
</dbReference>
<dbReference type="SUPFAM" id="SSF54452">
    <property type="entry name" value="MHC antigen-recognition domain"/>
    <property type="match status" value="1"/>
</dbReference>
<evidence type="ECO:0000256" key="3">
    <source>
        <dbReference type="ARBA" id="ARBA00022692"/>
    </source>
</evidence>
<evidence type="ECO:0000313" key="11">
    <source>
        <dbReference type="EMBL" id="NXU59938.1"/>
    </source>
</evidence>
<dbReference type="EMBL" id="VZTY01040545">
    <property type="protein sequence ID" value="NXU59938.1"/>
    <property type="molecule type" value="Genomic_DNA"/>
</dbReference>
<sequence>SLRYFNVEMLEPGSGWPEFVEVGYLDGNLISHYDSETKRTVPGVNWIAASLDPQYWDTQTQISQYRHQVARVNLETV</sequence>
<evidence type="ECO:0000313" key="12">
    <source>
        <dbReference type="Proteomes" id="UP000582182"/>
    </source>
</evidence>
<dbReference type="Gene3D" id="3.30.500.10">
    <property type="entry name" value="MHC class I-like antigen recognition-like"/>
    <property type="match status" value="1"/>
</dbReference>
<dbReference type="GO" id="GO:0009897">
    <property type="term" value="C:external side of plasma membrane"/>
    <property type="evidence" value="ECO:0007669"/>
    <property type="project" value="TreeGrafter"/>
</dbReference>
<dbReference type="GO" id="GO:0042612">
    <property type="term" value="C:MHC class I protein complex"/>
    <property type="evidence" value="ECO:0007669"/>
    <property type="project" value="UniProtKB-KW"/>
</dbReference>
<feature type="non-terminal residue" evidence="11">
    <location>
        <position position="77"/>
    </location>
</feature>
<keyword evidence="7" id="KW-0472">Membrane</keyword>
<evidence type="ECO:0000256" key="9">
    <source>
        <dbReference type="ARBA" id="ARBA00023180"/>
    </source>
</evidence>
<proteinExistence type="predicted"/>